<dbReference type="GO" id="GO:0019251">
    <property type="term" value="P:anaerobic cobalamin biosynthetic process"/>
    <property type="evidence" value="ECO:0007669"/>
    <property type="project" value="InterPro"/>
</dbReference>
<dbReference type="Pfam" id="PF06180">
    <property type="entry name" value="CbiK"/>
    <property type="match status" value="1"/>
</dbReference>
<dbReference type="STRING" id="2754.EH55_11490"/>
<dbReference type="Gene3D" id="3.40.50.1400">
    <property type="match status" value="2"/>
</dbReference>
<feature type="chain" id="PRO_5001689826" evidence="3">
    <location>
        <begin position="22"/>
        <end position="296"/>
    </location>
</feature>
<dbReference type="InterPro" id="IPR010388">
    <property type="entry name" value="Anaerobic_Co-chelatase"/>
</dbReference>
<evidence type="ECO:0000256" key="1">
    <source>
        <dbReference type="PIRSR" id="PIRSR033579-1"/>
    </source>
</evidence>
<dbReference type="GeneID" id="90984601"/>
<evidence type="ECO:0000313" key="5">
    <source>
        <dbReference type="Proteomes" id="UP000027665"/>
    </source>
</evidence>
<dbReference type="GO" id="GO:0046872">
    <property type="term" value="F:metal ion binding"/>
    <property type="evidence" value="ECO:0007669"/>
    <property type="project" value="UniProtKB-KW"/>
</dbReference>
<reference evidence="4 5" key="1">
    <citation type="submission" date="2014-04" db="EMBL/GenBank/DDBJ databases">
        <title>Draft Genome Sequence of Synergistes jonesii.</title>
        <authorList>
            <person name="Coil D.A."/>
            <person name="Eisen J.A."/>
            <person name="Holland-Moritz H.E."/>
        </authorList>
    </citation>
    <scope>NUCLEOTIDE SEQUENCE [LARGE SCALE GENOMIC DNA]</scope>
    <source>
        <strain evidence="4 5">78-1</strain>
    </source>
</reference>
<organism evidence="4 5">
    <name type="scientific">Synergistes jonesii</name>
    <dbReference type="NCBI Taxonomy" id="2754"/>
    <lineage>
        <taxon>Bacteria</taxon>
        <taxon>Thermotogati</taxon>
        <taxon>Synergistota</taxon>
        <taxon>Synergistia</taxon>
        <taxon>Synergistales</taxon>
        <taxon>Synergistaceae</taxon>
        <taxon>Synergistes</taxon>
    </lineage>
</organism>
<name>A0A073ILH4_9BACT</name>
<dbReference type="PIRSF" id="PIRSF033579">
    <property type="entry name" value="Anaer_Co_chel"/>
    <property type="match status" value="1"/>
</dbReference>
<accession>A0A073ILH4</accession>
<sequence>MKSFVIALVTFTLVMSGVAYAGAPKDKPDKKGVLIVAFGTSMPDARKAIDNLVNSAKAAFPGTEVRLAYTSNIIRNKIAKEQKVNIPTPTSALAQMNDEGFTHVYVMPTHIIPGEEYDDISGVVNGFAAIKGKYEFRELKLARPYLSSADDCDAMADILVKRFAKDLANAGTEIVLMGHGTPHHAANAMYSQLQLSLDKKAPGRFTLGTVEAAPMIEDVVARLKHNTAVKSLVISPLMIVAGDHANNDLAGRDDPESWYNQLKGAGYKDIKAHLVGLGEDEGIAKLFVAKIKDMMK</sequence>
<keyword evidence="2" id="KW-0479">Metal-binding</keyword>
<keyword evidence="5" id="KW-1185">Reference proteome</keyword>
<proteinExistence type="predicted"/>
<feature type="binding site" evidence="2">
    <location>
        <position position="179"/>
    </location>
    <ligand>
        <name>Co(2+)</name>
        <dbReference type="ChEBI" id="CHEBI:48828"/>
    </ligand>
</feature>
<dbReference type="AlphaFoldDB" id="A0A073ILH4"/>
<dbReference type="EMBL" id="JMKI01000054">
    <property type="protein sequence ID" value="KEJ91168.1"/>
    <property type="molecule type" value="Genomic_DNA"/>
</dbReference>
<feature type="active site" description="Proton acceptor" evidence="1">
    <location>
        <position position="179"/>
    </location>
</feature>
<dbReference type="RefSeq" id="WP_236617135.1">
    <property type="nucleotide sequence ID" value="NZ_JMKI01000054.1"/>
</dbReference>
<gene>
    <name evidence="4" type="ORF">EH55_11490</name>
</gene>
<keyword evidence="3" id="KW-0732">Signal</keyword>
<comment type="caution">
    <text evidence="4">The sequence shown here is derived from an EMBL/GenBank/DDBJ whole genome shotgun (WGS) entry which is preliminary data.</text>
</comment>
<feature type="binding site" evidence="2">
    <location>
        <position position="211"/>
    </location>
    <ligand>
        <name>Co(2+)</name>
        <dbReference type="ChEBI" id="CHEBI:48828"/>
    </ligand>
</feature>
<dbReference type="Proteomes" id="UP000027665">
    <property type="component" value="Unassembled WGS sequence"/>
</dbReference>
<dbReference type="SUPFAM" id="SSF53800">
    <property type="entry name" value="Chelatase"/>
    <property type="match status" value="1"/>
</dbReference>
<dbReference type="CDD" id="cd03412">
    <property type="entry name" value="CbiK_N"/>
    <property type="match status" value="1"/>
</dbReference>
<protein>
    <submittedName>
        <fullName evidence="4">Sirohydrochlorin cobaltochelatase</fullName>
    </submittedName>
</protein>
<dbReference type="GO" id="GO:0016852">
    <property type="term" value="F:sirohydrochlorin cobaltochelatase activity"/>
    <property type="evidence" value="ECO:0007669"/>
    <property type="project" value="InterPro"/>
</dbReference>
<keyword evidence="2" id="KW-0170">Cobalt</keyword>
<evidence type="ECO:0000256" key="2">
    <source>
        <dbReference type="PIRSR" id="PIRSR033579-3"/>
    </source>
</evidence>
<evidence type="ECO:0000313" key="4">
    <source>
        <dbReference type="EMBL" id="KEJ91168.1"/>
    </source>
</evidence>
<evidence type="ECO:0000256" key="3">
    <source>
        <dbReference type="SAM" id="SignalP"/>
    </source>
</evidence>
<feature type="signal peptide" evidence="3">
    <location>
        <begin position="1"/>
        <end position="21"/>
    </location>
</feature>
<dbReference type="eggNOG" id="COG4822">
    <property type="taxonomic scope" value="Bacteria"/>
</dbReference>
<feature type="binding site" evidence="2">
    <location>
        <position position="244"/>
    </location>
    <ligand>
        <name>Co(2+)</name>
        <dbReference type="ChEBI" id="CHEBI:48828"/>
    </ligand>
</feature>